<sequence length="474" mass="53756">MAAQLHDSSRPVCFLLRLPPSVRRRIYLHLGVTRWDGLPMLFDLDGPVKRTWQVSFRGLLLSCRLIYGEASGLLFSSNRFVIHYRHVRGNGYDVEPSLQSLRNLTTTSLASLANLKIVLNQTSCHQRNEKEASGKCCDDIRHNGTRGTDYCRQHHTSHHDRPLRSSHSEAGPMLDEWFRTANYLSSRISPGTLRFSLHFKPAVSLNPFLESYGFGSWNIPTLSPLGRKFCGEEDRAGTDPPPKTVTQRTASHAALALRGTTDANSRGATTRNVLRNAPPPDAYAADGFAASHFLREIVPANCLGHLRFLELIFPPYNHLCWPHDGHPVLQDWIATVEWMKTALNTPGLALWMTMAGTVSRSPNRPEHRTELSQAQGDAVLAGYDRILQPLACLGGELGQFYADFAWPWKWTRWSLDMLQALSLESGPAWIKAKENVLDERAERSVLGNRYDRLCAHQGRFEMRPWREEHRIYDW</sequence>
<proteinExistence type="predicted"/>
<reference evidence="2" key="1">
    <citation type="journal article" date="2015" name="Genome Announc.">
        <title>Draft genome sequence of the cellulolytic fungus Chaetomium globosum.</title>
        <authorList>
            <person name="Cuomo C.A."/>
            <person name="Untereiner W.A."/>
            <person name="Ma L.-J."/>
            <person name="Grabherr M."/>
            <person name="Birren B.W."/>
        </authorList>
    </citation>
    <scope>NUCLEOTIDE SEQUENCE [LARGE SCALE GENOMIC DNA]</scope>
    <source>
        <strain evidence="2">ATCC 6205 / CBS 148.51 / DSM 1962 / NBRC 6347 / NRRL 1970</strain>
    </source>
</reference>
<dbReference type="AlphaFoldDB" id="Q2GWX7"/>
<evidence type="ECO:0008006" key="3">
    <source>
        <dbReference type="Google" id="ProtNLM"/>
    </source>
</evidence>
<name>Q2GWX7_CHAGB</name>
<gene>
    <name evidence="1" type="ORF">CHGG_07527</name>
</gene>
<dbReference type="GeneID" id="4393615"/>
<dbReference type="Proteomes" id="UP000001056">
    <property type="component" value="Unassembled WGS sequence"/>
</dbReference>
<dbReference type="VEuPathDB" id="FungiDB:CHGG_07527"/>
<dbReference type="InParanoid" id="Q2GWX7"/>
<protein>
    <recommendedName>
        <fullName evidence="3">F-box domain-containing protein</fullName>
    </recommendedName>
</protein>
<dbReference type="eggNOG" id="ENOG502SYM4">
    <property type="taxonomic scope" value="Eukaryota"/>
</dbReference>
<evidence type="ECO:0000313" key="2">
    <source>
        <dbReference type="Proteomes" id="UP000001056"/>
    </source>
</evidence>
<evidence type="ECO:0000313" key="1">
    <source>
        <dbReference type="EMBL" id="EAQ86274.1"/>
    </source>
</evidence>
<keyword evidence="2" id="KW-1185">Reference proteome</keyword>
<dbReference type="OrthoDB" id="4564371at2759"/>
<dbReference type="EMBL" id="CH408033">
    <property type="protein sequence ID" value="EAQ86274.1"/>
    <property type="molecule type" value="Genomic_DNA"/>
</dbReference>
<dbReference type="OMA" id="WIATVEW"/>
<organism evidence="1 2">
    <name type="scientific">Chaetomium globosum (strain ATCC 6205 / CBS 148.51 / DSM 1962 / NBRC 6347 / NRRL 1970)</name>
    <name type="common">Soil fungus</name>
    <dbReference type="NCBI Taxonomy" id="306901"/>
    <lineage>
        <taxon>Eukaryota</taxon>
        <taxon>Fungi</taxon>
        <taxon>Dikarya</taxon>
        <taxon>Ascomycota</taxon>
        <taxon>Pezizomycotina</taxon>
        <taxon>Sordariomycetes</taxon>
        <taxon>Sordariomycetidae</taxon>
        <taxon>Sordariales</taxon>
        <taxon>Chaetomiaceae</taxon>
        <taxon>Chaetomium</taxon>
    </lineage>
</organism>
<dbReference type="HOGENOM" id="CLU_021744_0_0_1"/>
<accession>Q2GWX7</accession>
<dbReference type="RefSeq" id="XP_001225183.1">
    <property type="nucleotide sequence ID" value="XM_001225182.1"/>
</dbReference>